<dbReference type="CDD" id="cd14014">
    <property type="entry name" value="STKc_PknB_like"/>
    <property type="match status" value="1"/>
</dbReference>
<evidence type="ECO:0000259" key="8">
    <source>
        <dbReference type="PROSITE" id="PS50011"/>
    </source>
</evidence>
<keyword evidence="1" id="KW-0808">Transferase</keyword>
<dbReference type="InterPro" id="IPR008271">
    <property type="entry name" value="Ser/Thr_kinase_AS"/>
</dbReference>
<keyword evidence="7" id="KW-1133">Transmembrane helix</keyword>
<evidence type="ECO:0000256" key="2">
    <source>
        <dbReference type="ARBA" id="ARBA00022741"/>
    </source>
</evidence>
<feature type="region of interest" description="Disordered" evidence="6">
    <location>
        <begin position="70"/>
        <end position="219"/>
    </location>
</feature>
<dbReference type="InterPro" id="IPR011009">
    <property type="entry name" value="Kinase-like_dom_sf"/>
</dbReference>
<evidence type="ECO:0000256" key="1">
    <source>
        <dbReference type="ARBA" id="ARBA00022679"/>
    </source>
</evidence>
<feature type="compositionally biased region" description="Low complexity" evidence="6">
    <location>
        <begin position="193"/>
        <end position="214"/>
    </location>
</feature>
<feature type="transmembrane region" description="Helical" evidence="7">
    <location>
        <begin position="536"/>
        <end position="556"/>
    </location>
</feature>
<dbReference type="PANTHER" id="PTHR43289:SF6">
    <property type="entry name" value="SERINE_THREONINE-PROTEIN KINASE NEKL-3"/>
    <property type="match status" value="1"/>
</dbReference>
<feature type="compositionally biased region" description="Low complexity" evidence="6">
    <location>
        <begin position="110"/>
        <end position="156"/>
    </location>
</feature>
<dbReference type="SUPFAM" id="SSF56112">
    <property type="entry name" value="Protein kinase-like (PK-like)"/>
    <property type="match status" value="1"/>
</dbReference>
<name>A0ABX8UWW4_9BURK</name>
<proteinExistence type="predicted"/>
<evidence type="ECO:0000313" key="10">
    <source>
        <dbReference type="Proteomes" id="UP000826462"/>
    </source>
</evidence>
<keyword evidence="9" id="KW-0723">Serine/threonine-protein kinase</keyword>
<dbReference type="PROSITE" id="PS50011">
    <property type="entry name" value="PROTEIN_KINASE_DOM"/>
    <property type="match status" value="1"/>
</dbReference>
<feature type="compositionally biased region" description="Low complexity" evidence="6">
    <location>
        <begin position="1042"/>
        <end position="1055"/>
    </location>
</feature>
<dbReference type="EMBL" id="CP080096">
    <property type="protein sequence ID" value="QYD71378.1"/>
    <property type="molecule type" value="Genomic_DNA"/>
</dbReference>
<keyword evidence="2 5" id="KW-0547">Nucleotide-binding</keyword>
<gene>
    <name evidence="9" type="ORF">KZJ38_30600</name>
</gene>
<keyword evidence="4 5" id="KW-0067">ATP-binding</keyword>
<dbReference type="Pfam" id="PF00069">
    <property type="entry name" value="Pkinase"/>
    <property type="match status" value="1"/>
</dbReference>
<dbReference type="Gene3D" id="1.10.510.10">
    <property type="entry name" value="Transferase(Phosphotransferase) domain 1"/>
    <property type="match status" value="1"/>
</dbReference>
<keyword evidence="3 9" id="KW-0418">Kinase</keyword>
<feature type="binding site" evidence="5">
    <location>
        <position position="276"/>
    </location>
    <ligand>
        <name>ATP</name>
        <dbReference type="ChEBI" id="CHEBI:30616"/>
    </ligand>
</feature>
<dbReference type="Gene3D" id="3.30.200.20">
    <property type="entry name" value="Phosphorylase Kinase, domain 1"/>
    <property type="match status" value="1"/>
</dbReference>
<evidence type="ECO:0000256" key="6">
    <source>
        <dbReference type="SAM" id="MobiDB-lite"/>
    </source>
</evidence>
<evidence type="ECO:0000256" key="7">
    <source>
        <dbReference type="SAM" id="Phobius"/>
    </source>
</evidence>
<dbReference type="PROSITE" id="PS00107">
    <property type="entry name" value="PROTEIN_KINASE_ATP"/>
    <property type="match status" value="1"/>
</dbReference>
<dbReference type="PROSITE" id="PS00108">
    <property type="entry name" value="PROTEIN_KINASE_ST"/>
    <property type="match status" value="1"/>
</dbReference>
<feature type="region of interest" description="Disordered" evidence="6">
    <location>
        <begin position="1038"/>
        <end position="1071"/>
    </location>
</feature>
<dbReference type="GO" id="GO:0004674">
    <property type="term" value="F:protein serine/threonine kinase activity"/>
    <property type="evidence" value="ECO:0007669"/>
    <property type="project" value="UniProtKB-KW"/>
</dbReference>
<dbReference type="InterPro" id="IPR000719">
    <property type="entry name" value="Prot_kinase_dom"/>
</dbReference>
<accession>A0ABX8UWW4</accession>
<reference evidence="9 10" key="1">
    <citation type="submission" date="2021-07" db="EMBL/GenBank/DDBJ databases">
        <title>Paraburkholderia edwinii protects Aspergillus sp. from phenazines by acting as a toxin sponge.</title>
        <authorList>
            <person name="Dahlstrom K.M."/>
            <person name="Newman D.K."/>
        </authorList>
    </citation>
    <scope>NUCLEOTIDE SEQUENCE [LARGE SCALE GENOMIC DNA]</scope>
    <source>
        <strain evidence="9 10">Pe01</strain>
    </source>
</reference>
<evidence type="ECO:0000256" key="5">
    <source>
        <dbReference type="PROSITE-ProRule" id="PRU10141"/>
    </source>
</evidence>
<keyword evidence="7" id="KW-0472">Membrane</keyword>
<dbReference type="PANTHER" id="PTHR43289">
    <property type="entry name" value="MITOGEN-ACTIVATED PROTEIN KINASE KINASE KINASE 20-RELATED"/>
    <property type="match status" value="1"/>
</dbReference>
<keyword evidence="7" id="KW-0812">Transmembrane</keyword>
<feature type="compositionally biased region" description="Basic residues" evidence="6">
    <location>
        <begin position="1062"/>
        <end position="1071"/>
    </location>
</feature>
<dbReference type="Proteomes" id="UP000826462">
    <property type="component" value="Chromosome 2"/>
</dbReference>
<sequence length="1071" mass="113085">MQDLEDLIDAYRAHTLGLAALLDAVEARGARPAPVHLAELDALQRLSGDGDLEPAVARALVRRLQVSQEADAPDGAADEPPVADATQVKPRSRMTGEAASAGNGAGTGTAAGANAGSSAGTSAGSSAGANAGTNAGTGASGHQPVDAAASPAPDAATIVQPAFGRPPASDDATVVKPASRSRGDTGTRGGTATGTSGTSSTRGTSGTSGSDSSSNQASWRRVAEAEGGISASVGMLLKGRFLLERELGRGGMGVVYLARDERKVEARDRDPYLAIKVLNDEFRRHPDSLIALQREARRAQQLAHDNIVRVYDFDKDGTIVFMTMEYIDGVDLRTLIRERAYSGMPIDKAWPLIQGMARALERAHENGIVHSDFKPGNVMVTRDGVPKVFDFGIARAGKYGEPGSGSGSGPGSGLGGAMYGEAVVNDLTVFDAGTLGALTPAYASLEMIEGKTPTAGDDVYALGCVIAELLTGQHPFDKLSAQAARAEGLKAPLVTRLTKRQNKALADSLAFNGVDRLKSVGALIEGLRRRRLHERLAPYFAGALAVVLLAVGGWVLRNYTHERHAENVIARFSTSDPQHFANEDDAARALDGLAKEQRRHIVLDQAAAIQNFLLERLNEYWNPAAGRFDYAAAQHVFQVRDRLELFSTALDARHRQIDEERRAVLDDLTTQLDDALDTGSLSEGRPARARELVGRIRALDPANPYLKSAQLEQKVDASVLHSMAQDKFDEARAWLAFGAQLFPDSAQLKQRQGQLTAAVAAVAAGLPVPIPGAMSVADARHALIDLASRPAPGDDWQNEVAKAMAALQNDASPETKQAIDALADGIVVAIGRVSDPARVSQSLDLVHIGLKYDPQSAELLGQRDRLQALLQQQQIDQQVDDDEVASRIDSVRRAAAANDAQSAQQSLDRIRVLQPANPFLSGAGPQLVTNAYLAEARALCRQGRLADAASIAAQGAKALGAPADLSNAAERYDLAATVAKARSAHVTDVDYEGLQARYDAAEAADPDGLKQLDSDIKASRTLPGGGLRNWLAQVKAQVQEPSSSAGARGGADSSIGAGGVRPRTRRVKERT</sequence>
<organism evidence="9 10">
    <name type="scientific">Paraburkholderia edwinii</name>
    <dbReference type="NCBI Taxonomy" id="2861782"/>
    <lineage>
        <taxon>Bacteria</taxon>
        <taxon>Pseudomonadati</taxon>
        <taxon>Pseudomonadota</taxon>
        <taxon>Betaproteobacteria</taxon>
        <taxon>Burkholderiales</taxon>
        <taxon>Burkholderiaceae</taxon>
        <taxon>Paraburkholderia</taxon>
    </lineage>
</organism>
<protein>
    <submittedName>
        <fullName evidence="9">Serine/threonine protein kinase</fullName>
    </submittedName>
</protein>
<feature type="compositionally biased region" description="Low complexity" evidence="6">
    <location>
        <begin position="73"/>
        <end position="85"/>
    </location>
</feature>
<keyword evidence="10" id="KW-1185">Reference proteome</keyword>
<dbReference type="RefSeq" id="WP_219800808.1">
    <property type="nucleotide sequence ID" value="NZ_CP080096.1"/>
</dbReference>
<evidence type="ECO:0000256" key="3">
    <source>
        <dbReference type="ARBA" id="ARBA00022777"/>
    </source>
</evidence>
<evidence type="ECO:0000256" key="4">
    <source>
        <dbReference type="ARBA" id="ARBA00022840"/>
    </source>
</evidence>
<dbReference type="InterPro" id="IPR017441">
    <property type="entry name" value="Protein_kinase_ATP_BS"/>
</dbReference>
<feature type="domain" description="Protein kinase" evidence="8">
    <location>
        <begin position="241"/>
        <end position="536"/>
    </location>
</feature>
<evidence type="ECO:0000313" key="9">
    <source>
        <dbReference type="EMBL" id="QYD71378.1"/>
    </source>
</evidence>